<comment type="caution">
    <text evidence="1">The sequence shown here is derived from an EMBL/GenBank/DDBJ whole genome shotgun (WGS) entry which is preliminary data.</text>
</comment>
<sequence>MGSTYAWNFARDVADLTAPYYFRDQADWQAADLDQERLSVRRLGTRLDGEPAKLIIGVRVPRDRTTSLQAVSANEHLARIELSTDQFHFKYKLITPDEKEILVGLTIGELDNVEESLVAFRSTLTKTVLTSDFSWPFTEDNNYSEELNYSKEELNYIKEELYKLVLLYN</sequence>
<gene>
    <name evidence="1" type="ORF">VTL71DRAFT_6346</name>
</gene>
<protein>
    <submittedName>
        <fullName evidence="1">Uncharacterized protein</fullName>
    </submittedName>
</protein>
<dbReference type="Proteomes" id="UP001595075">
    <property type="component" value="Unassembled WGS sequence"/>
</dbReference>
<proteinExistence type="predicted"/>
<name>A0ABR4BWQ4_9HELO</name>
<keyword evidence="2" id="KW-1185">Reference proteome</keyword>
<accession>A0ABR4BWQ4</accession>
<reference evidence="1 2" key="1">
    <citation type="journal article" date="2024" name="Commun. Biol.">
        <title>Comparative genomic analysis of thermophilic fungi reveals convergent evolutionary adaptations and gene losses.</title>
        <authorList>
            <person name="Steindorff A.S."/>
            <person name="Aguilar-Pontes M.V."/>
            <person name="Robinson A.J."/>
            <person name="Andreopoulos B."/>
            <person name="LaButti K."/>
            <person name="Kuo A."/>
            <person name="Mondo S."/>
            <person name="Riley R."/>
            <person name="Otillar R."/>
            <person name="Haridas S."/>
            <person name="Lipzen A."/>
            <person name="Grimwood J."/>
            <person name="Schmutz J."/>
            <person name="Clum A."/>
            <person name="Reid I.D."/>
            <person name="Moisan M.C."/>
            <person name="Butler G."/>
            <person name="Nguyen T.T.M."/>
            <person name="Dewar K."/>
            <person name="Conant G."/>
            <person name="Drula E."/>
            <person name="Henrissat B."/>
            <person name="Hansel C."/>
            <person name="Singer S."/>
            <person name="Hutchinson M.I."/>
            <person name="de Vries R.P."/>
            <person name="Natvig D.O."/>
            <person name="Powell A.J."/>
            <person name="Tsang A."/>
            <person name="Grigoriev I.V."/>
        </authorList>
    </citation>
    <scope>NUCLEOTIDE SEQUENCE [LARGE SCALE GENOMIC DNA]</scope>
    <source>
        <strain evidence="1 2">CBS 494.80</strain>
    </source>
</reference>
<evidence type="ECO:0000313" key="1">
    <source>
        <dbReference type="EMBL" id="KAL2062080.1"/>
    </source>
</evidence>
<evidence type="ECO:0000313" key="2">
    <source>
        <dbReference type="Proteomes" id="UP001595075"/>
    </source>
</evidence>
<organism evidence="1 2">
    <name type="scientific">Oculimacula yallundae</name>
    <dbReference type="NCBI Taxonomy" id="86028"/>
    <lineage>
        <taxon>Eukaryota</taxon>
        <taxon>Fungi</taxon>
        <taxon>Dikarya</taxon>
        <taxon>Ascomycota</taxon>
        <taxon>Pezizomycotina</taxon>
        <taxon>Leotiomycetes</taxon>
        <taxon>Helotiales</taxon>
        <taxon>Ploettnerulaceae</taxon>
        <taxon>Oculimacula</taxon>
    </lineage>
</organism>
<dbReference type="EMBL" id="JAZHXI010000017">
    <property type="protein sequence ID" value="KAL2062080.1"/>
    <property type="molecule type" value="Genomic_DNA"/>
</dbReference>